<proteinExistence type="predicted"/>
<dbReference type="Gene3D" id="3.80.30.30">
    <property type="match status" value="1"/>
</dbReference>
<sequence>MNARFTPARASAPLPEPLRPRGRGAASNDAGRYERETRAPVDDGWTGAEAAAPKLRTTLIRDNARSIITRNDSPDISFDHSVNPYRGCEHGCVYCFARPSHAYWGYSAGIDFESRIFFKPGAPDLLAAAFRKPGYRPEPILIGANTDAYQPVERQLRLTRRLLETCLEFRHPVSVITKSAGIVRDLDILGDLAAQGLAKAAVSLTTLDAELARTLEPRAATPRRRLDAIRALTGAGVPVTVMTAPIIPGLNDHEIEALIEAAAGAGARQAGYVLLRLPLEVRDLFRDWLDIHRPNAAAKIMSLIRQTRGGKDYDARWHVRGVGEGPVAALIATRFRAAIRRHGLDTPRLALRTDLFRVPPEDSAQMSLF</sequence>
<keyword evidence="2" id="KW-0408">Iron</keyword>
<organism evidence="6 7">
    <name type="scientific">Alkalicaulis satelles</name>
    <dbReference type="NCBI Taxonomy" id="2609175"/>
    <lineage>
        <taxon>Bacteria</taxon>
        <taxon>Pseudomonadati</taxon>
        <taxon>Pseudomonadota</taxon>
        <taxon>Alphaproteobacteria</taxon>
        <taxon>Maricaulales</taxon>
        <taxon>Maricaulaceae</taxon>
        <taxon>Alkalicaulis</taxon>
    </lineage>
</organism>
<dbReference type="PANTHER" id="PTHR43432:SF3">
    <property type="entry name" value="SLR0285 PROTEIN"/>
    <property type="match status" value="1"/>
</dbReference>
<dbReference type="GO" id="GO:0051536">
    <property type="term" value="F:iron-sulfur cluster binding"/>
    <property type="evidence" value="ECO:0007669"/>
    <property type="project" value="UniProtKB-KW"/>
</dbReference>
<evidence type="ECO:0000313" key="7">
    <source>
        <dbReference type="Proteomes" id="UP000325122"/>
    </source>
</evidence>
<dbReference type="InterPro" id="IPR058240">
    <property type="entry name" value="rSAM_sf"/>
</dbReference>
<comment type="caution">
    <text evidence="6">The sequence shown here is derived from an EMBL/GenBank/DDBJ whole genome shotgun (WGS) entry which is preliminary data.</text>
</comment>
<evidence type="ECO:0000256" key="1">
    <source>
        <dbReference type="ARBA" id="ARBA00022723"/>
    </source>
</evidence>
<keyword evidence="7" id="KW-1185">Reference proteome</keyword>
<dbReference type="PROSITE" id="PS51918">
    <property type="entry name" value="RADICAL_SAM"/>
    <property type="match status" value="1"/>
</dbReference>
<dbReference type="RefSeq" id="WP_150022267.1">
    <property type="nucleotide sequence ID" value="NZ_VWOJ01000001.1"/>
</dbReference>
<protein>
    <submittedName>
        <fullName evidence="6">PA0069 family radical SAM protein</fullName>
    </submittedName>
</protein>
<name>A0A5M6ZK84_9PROT</name>
<dbReference type="GO" id="GO:0046872">
    <property type="term" value="F:metal ion binding"/>
    <property type="evidence" value="ECO:0007669"/>
    <property type="project" value="UniProtKB-KW"/>
</dbReference>
<dbReference type="SMART" id="SM00729">
    <property type="entry name" value="Elp3"/>
    <property type="match status" value="1"/>
</dbReference>
<feature type="domain" description="Radical SAM core" evidence="5">
    <location>
        <begin position="74"/>
        <end position="311"/>
    </location>
</feature>
<dbReference type="NCBIfam" id="NF033668">
    <property type="entry name" value="rSAM_PA0069"/>
    <property type="match status" value="1"/>
</dbReference>
<feature type="region of interest" description="Disordered" evidence="4">
    <location>
        <begin position="1"/>
        <end position="47"/>
    </location>
</feature>
<evidence type="ECO:0000259" key="5">
    <source>
        <dbReference type="PROSITE" id="PS51918"/>
    </source>
</evidence>
<evidence type="ECO:0000313" key="6">
    <source>
        <dbReference type="EMBL" id="KAA5805236.1"/>
    </source>
</evidence>
<gene>
    <name evidence="6" type="ORF">F1654_04445</name>
</gene>
<dbReference type="SFLD" id="SFLDG01084">
    <property type="entry name" value="Uncharacterised_Radical_SAM_Su"/>
    <property type="match status" value="1"/>
</dbReference>
<dbReference type="PANTHER" id="PTHR43432">
    <property type="entry name" value="SLR0285 PROTEIN"/>
    <property type="match status" value="1"/>
</dbReference>
<keyword evidence="3" id="KW-0411">Iron-sulfur</keyword>
<evidence type="ECO:0000256" key="4">
    <source>
        <dbReference type="SAM" id="MobiDB-lite"/>
    </source>
</evidence>
<dbReference type="AlphaFoldDB" id="A0A5M6ZK84"/>
<dbReference type="InterPro" id="IPR007197">
    <property type="entry name" value="rSAM"/>
</dbReference>
<dbReference type="SFLD" id="SFLDS00029">
    <property type="entry name" value="Radical_SAM"/>
    <property type="match status" value="1"/>
</dbReference>
<dbReference type="Pfam" id="PF04055">
    <property type="entry name" value="Radical_SAM"/>
    <property type="match status" value="1"/>
</dbReference>
<dbReference type="Proteomes" id="UP000325122">
    <property type="component" value="Unassembled WGS sequence"/>
</dbReference>
<dbReference type="InterPro" id="IPR006638">
    <property type="entry name" value="Elp3/MiaA/NifB-like_rSAM"/>
</dbReference>
<evidence type="ECO:0000256" key="3">
    <source>
        <dbReference type="ARBA" id="ARBA00023014"/>
    </source>
</evidence>
<reference evidence="6 7" key="1">
    <citation type="submission" date="2019-09" db="EMBL/GenBank/DDBJ databases">
        <authorList>
            <person name="Kevbrin V."/>
            <person name="Grouzdev D.S."/>
        </authorList>
    </citation>
    <scope>NUCLEOTIDE SEQUENCE [LARGE SCALE GENOMIC DNA]</scope>
    <source>
        <strain evidence="6 7">G-192</strain>
    </source>
</reference>
<evidence type="ECO:0000256" key="2">
    <source>
        <dbReference type="ARBA" id="ARBA00023004"/>
    </source>
</evidence>
<dbReference type="EMBL" id="VWOJ01000001">
    <property type="protein sequence ID" value="KAA5805236.1"/>
    <property type="molecule type" value="Genomic_DNA"/>
</dbReference>
<accession>A0A5M6ZK84</accession>
<dbReference type="GO" id="GO:0003824">
    <property type="term" value="F:catalytic activity"/>
    <property type="evidence" value="ECO:0007669"/>
    <property type="project" value="InterPro"/>
</dbReference>
<feature type="compositionally biased region" description="Basic and acidic residues" evidence="4">
    <location>
        <begin position="31"/>
        <end position="41"/>
    </location>
</feature>
<dbReference type="SUPFAM" id="SSF102114">
    <property type="entry name" value="Radical SAM enzymes"/>
    <property type="match status" value="1"/>
</dbReference>
<keyword evidence="1" id="KW-0479">Metal-binding</keyword>
<dbReference type="InterPro" id="IPR040086">
    <property type="entry name" value="MJ0683-like"/>
</dbReference>
<dbReference type="CDD" id="cd01335">
    <property type="entry name" value="Radical_SAM"/>
    <property type="match status" value="1"/>
</dbReference>